<dbReference type="PANTHER" id="PTHR11070">
    <property type="entry name" value="UVRD / RECB / PCRA DNA HELICASE FAMILY MEMBER"/>
    <property type="match status" value="1"/>
</dbReference>
<evidence type="ECO:0000256" key="6">
    <source>
        <dbReference type="ARBA" id="ARBA00022806"/>
    </source>
</evidence>
<evidence type="ECO:0000256" key="15">
    <source>
        <dbReference type="HAMAP-Rule" id="MF_01485"/>
    </source>
</evidence>
<evidence type="ECO:0000256" key="11">
    <source>
        <dbReference type="ARBA" id="ARBA00023204"/>
    </source>
</evidence>
<dbReference type="Pfam" id="PF12705">
    <property type="entry name" value="PDDEXK_1"/>
    <property type="match status" value="1"/>
</dbReference>
<dbReference type="EC" id="5.6.2.4" evidence="15"/>
<comment type="miscellaneous">
    <text evidence="15">In the RecBCD complex, RecB has a slow 3'-5' helicase, an exonuclease activity and loads RecA onto ssDNA, RecD has a fast 5'-3' helicase activity, while RecC stimulates the ATPase and processivity of the RecB helicase and contributes to recognition of the Chi site.</text>
</comment>
<evidence type="ECO:0000256" key="16">
    <source>
        <dbReference type="PROSITE-ProRule" id="PRU00560"/>
    </source>
</evidence>
<dbReference type="SUPFAM" id="SSF52540">
    <property type="entry name" value="P-loop containing nucleoside triphosphate hydrolases"/>
    <property type="match status" value="1"/>
</dbReference>
<keyword evidence="9 15" id="KW-0460">Magnesium</keyword>
<evidence type="ECO:0000259" key="18">
    <source>
        <dbReference type="PROSITE" id="PS51217"/>
    </source>
</evidence>
<evidence type="ECO:0000256" key="14">
    <source>
        <dbReference type="ARBA" id="ARBA00048988"/>
    </source>
</evidence>
<dbReference type="Gene3D" id="1.10.3170.10">
    <property type="entry name" value="Recbcd, chain B, domain 2"/>
    <property type="match status" value="1"/>
</dbReference>
<feature type="binding site" evidence="15">
    <location>
        <position position="1062"/>
    </location>
    <ligand>
        <name>Mg(2+)</name>
        <dbReference type="ChEBI" id="CHEBI:18420"/>
    </ligand>
</feature>
<evidence type="ECO:0000256" key="5">
    <source>
        <dbReference type="ARBA" id="ARBA00022801"/>
    </source>
</evidence>
<protein>
    <recommendedName>
        <fullName evidence="15">RecBCD enzyme subunit RecB</fullName>
        <ecNumber evidence="15">3.1.11.5</ecNumber>
        <ecNumber evidence="15">5.6.2.4</ecNumber>
    </recommendedName>
    <alternativeName>
        <fullName evidence="15">DNA 3'-5' helicase subunit RecB</fullName>
    </alternativeName>
    <alternativeName>
        <fullName evidence="15">Exonuclease V subunit RecB</fullName>
        <shortName evidence="15">ExoV subunit RecB</shortName>
    </alternativeName>
    <alternativeName>
        <fullName evidence="15">Helicase/nuclease RecBCD subunit RecB</fullName>
    </alternativeName>
</protein>
<feature type="active site" description="For nuclease activity" evidence="15">
    <location>
        <position position="1231"/>
    </location>
</feature>
<feature type="region of interest" description="Nuclease activity, interacts with RecD and RecA" evidence="15">
    <location>
        <begin position="932"/>
        <end position="1335"/>
    </location>
</feature>
<dbReference type="Gene3D" id="3.90.320.10">
    <property type="match status" value="1"/>
</dbReference>
<comment type="catalytic activity">
    <reaction evidence="15">
        <text>Exonucleolytic cleavage (in the presence of ATP) in either 5'- to 3'- or 3'- to 5'-direction to yield 5'-phosphooligonucleotides.</text>
        <dbReference type="EC" id="3.1.11.5"/>
    </reaction>
</comment>
<dbReference type="InterPro" id="IPR038726">
    <property type="entry name" value="PDDEXK_AddAB-type"/>
</dbReference>
<feature type="binding site" evidence="15">
    <location>
        <position position="1231"/>
    </location>
    <ligand>
        <name>Mg(2+)</name>
        <dbReference type="ChEBI" id="CHEBI:18420"/>
    </ligand>
</feature>
<keyword evidence="7 15" id="KW-0269">Exonuclease</keyword>
<comment type="cofactor">
    <cofactor evidence="15">
        <name>Mg(2+)</name>
        <dbReference type="ChEBI" id="CHEBI:18420"/>
    </cofactor>
    <text evidence="15">Binds 1 Mg(2+) ion per subunit.</text>
</comment>
<comment type="caution">
    <text evidence="19">The sequence shown here is derived from an EMBL/GenBank/DDBJ whole genome shotgun (WGS) entry which is preliminary data.</text>
</comment>
<dbReference type="Gene3D" id="3.40.50.300">
    <property type="entry name" value="P-loop containing nucleotide triphosphate hydrolases"/>
    <property type="match status" value="2"/>
</dbReference>
<dbReference type="CDD" id="cd22352">
    <property type="entry name" value="RecB_C-like"/>
    <property type="match status" value="1"/>
</dbReference>
<dbReference type="InterPro" id="IPR027417">
    <property type="entry name" value="P-loop_NTPase"/>
</dbReference>
<dbReference type="PANTHER" id="PTHR11070:SF23">
    <property type="entry name" value="RECBCD ENZYME SUBUNIT RECB"/>
    <property type="match status" value="1"/>
</dbReference>
<comment type="catalytic activity">
    <reaction evidence="13 15">
        <text>Couples ATP hydrolysis with the unwinding of duplex DNA by translocating in the 3'-5' direction.</text>
        <dbReference type="EC" id="5.6.2.4"/>
    </reaction>
</comment>
<feature type="region of interest" description="DNA-binding and helicase activity, interacts with RecC" evidence="15">
    <location>
        <begin position="1"/>
        <end position="903"/>
    </location>
</feature>
<keyword evidence="8 15" id="KW-0067">ATP-binding</keyword>
<dbReference type="GO" id="GO:0008854">
    <property type="term" value="F:exodeoxyribonuclease V activity"/>
    <property type="evidence" value="ECO:0007669"/>
    <property type="project" value="UniProtKB-EC"/>
</dbReference>
<reference evidence="19 20" key="1">
    <citation type="submission" date="2019-03" db="EMBL/GenBank/DDBJ databases">
        <title>Genomic analyses of the natural microbiome of Caenorhabditis elegans.</title>
        <authorList>
            <person name="Samuel B."/>
        </authorList>
    </citation>
    <scope>NUCLEOTIDE SEQUENCE [LARGE SCALE GENOMIC DNA]</scope>
    <source>
        <strain evidence="19 20">JUb89</strain>
    </source>
</reference>
<proteinExistence type="inferred from homology"/>
<dbReference type="Proteomes" id="UP000294963">
    <property type="component" value="Unassembled WGS sequence"/>
</dbReference>
<dbReference type="GO" id="GO:0000287">
    <property type="term" value="F:magnesium ion binding"/>
    <property type="evidence" value="ECO:0007669"/>
    <property type="project" value="UniProtKB-UniRule"/>
</dbReference>
<evidence type="ECO:0000256" key="1">
    <source>
        <dbReference type="ARBA" id="ARBA00022722"/>
    </source>
</evidence>
<keyword evidence="2 15" id="KW-0479">Metal-binding</keyword>
<keyword evidence="3 15" id="KW-0547">Nucleotide-binding</keyword>
<dbReference type="InterPro" id="IPR014016">
    <property type="entry name" value="UvrD-like_ATP-bd"/>
</dbReference>
<comment type="catalytic activity">
    <reaction evidence="14 15">
        <text>ATP + H2O = ADP + phosphate + H(+)</text>
        <dbReference type="Rhea" id="RHEA:13065"/>
        <dbReference type="ChEBI" id="CHEBI:15377"/>
        <dbReference type="ChEBI" id="CHEBI:15378"/>
        <dbReference type="ChEBI" id="CHEBI:30616"/>
        <dbReference type="ChEBI" id="CHEBI:43474"/>
        <dbReference type="ChEBI" id="CHEBI:456216"/>
        <dbReference type="EC" id="5.6.2.4"/>
    </reaction>
</comment>
<evidence type="ECO:0000256" key="12">
    <source>
        <dbReference type="ARBA" id="ARBA00023235"/>
    </source>
</evidence>
<name>A0A4R1Y3P1_ACICA</name>
<dbReference type="PROSITE" id="PS51217">
    <property type="entry name" value="UVRD_HELICASE_CTER"/>
    <property type="match status" value="1"/>
</dbReference>
<evidence type="ECO:0000256" key="4">
    <source>
        <dbReference type="ARBA" id="ARBA00022763"/>
    </source>
</evidence>
<evidence type="ECO:0000256" key="13">
    <source>
        <dbReference type="ARBA" id="ARBA00034617"/>
    </source>
</evidence>
<comment type="similarity">
    <text evidence="15">Belongs to the helicase family. UvrD subfamily.</text>
</comment>
<feature type="binding site" evidence="15">
    <location>
        <position position="1218"/>
    </location>
    <ligand>
        <name>Mg(2+)</name>
        <dbReference type="ChEBI" id="CHEBI:18420"/>
    </ligand>
</feature>
<keyword evidence="4 15" id="KW-0227">DNA damage</keyword>
<dbReference type="InterPro" id="IPR011335">
    <property type="entry name" value="Restrct_endonuc-II-like"/>
</dbReference>
<evidence type="ECO:0000256" key="2">
    <source>
        <dbReference type="ARBA" id="ARBA00022723"/>
    </source>
</evidence>
<sequence length="1335" mass="151929">MSTKKVSIQPIQDMQFAGLHWIEASAGTGKTYTLSSLMVRIFLEKHLPSQVIATTFTRKAAAELKSRIRARLVETWRYLEGCREFREQQFLEEIKAQQNQDVLFAKVLEFVIVQNDKDLEFSTRIAYACERLKLVIDQIDEIFVGTLDSFSQKLLREFAFESGKIERAEITDDAQAYTQQLIHDVLREWIQQQPQQVIDYLLLNKKLKTQAAYVAVVENSLNFASAKFQAIAQPSMDIAQFEQAIAELVQLDLTQVAGLADYYSPEGAHFKLVGKKWRDDGRMQVLLNVQLGDFIAALAQQGVQALYAAQHANTLKLLTDLSTKKVLNKCPDEVLQAFEQHALIQALQRFCLGVQQMDQDLDTLDSYLQYYLASEVKKRLPQVLQHKGETTFAQQIRTLAEALQGQQGQRFASFVHARYPLILVDEFQDTNQDQDDMLAQIWRHPQRVNQGCMIMVGDRKQAIYGFRGGDMLTFLKAHQDVFGKSGHAYNLIYNHRSVAPLVEVVDALFQCQMDFGEQVIYSPVQAGSRPHPDLIDAGQSNPTPLRWLELEDKNTEAEQVAWKIRDLLNQAIDGSLYFVEKSGNRALDENDIAVLSRNHHALDKVQSALEFLGVRVSRPSKKSVFESQMARDTAALLGAILNPFDEAKVKRALVSRMLGFNLEKLIKLQAQADGLSAYIEQLDLIREKWFKQGFLSAWQYCLSQFNVWQNIVAQASRDNERAVVNLRHLSELLSQHSEDVQGAQNLYHWYLKQMTAPLQREWELERKLSNEAGVQLMTIHQSKGLEFKVVFLLGADADFKEMNKTLNFSTREQLNPQTGQLEQQRIVAVNDKNILNPAEIEQHNHRAVAEQHRLWYVALTRASYRVYAMMQDTQGKSNGLAFWRGHAAATFQHPQTQVEALLEQRPVQRYVAKALTTAALYAETFPQQRFYARGKTSFSYLAQHLSRKQIQDAMTVAEQVLGGAEDEVDQVQVSTFIGTVNKTVVKSDTATVVDTVTETVVDTVTETVVDTEAETITETVVDTDAETIVGTEAVATVEMLDDSGQWIRANFPKGTVAGNFLHEIFEQIDFQDQSKWPLEIHRRFKNDYSSLWTELLHKYQQDFADGATATQTDFITLKTAIVPSLNPHAELVQPAAETDLLQWLLDWLQSVLETPLAAGFQLIQLQPAAYLSEFPFYLSLADHVLAIQRIHQLFTEYAIQMPEFNPANAARYLNGSIDLVYFDGQRYHIADYKSNYLGATPSHYHPAAVQESMTYASYWLQAALYLVALHRYLKLQLQDYQIERDLGGASYLYLRGMNAQPNQGYYYWQPEAEFILRLDAILGYFTEDKAVNVGA</sequence>
<evidence type="ECO:0000256" key="3">
    <source>
        <dbReference type="ARBA" id="ARBA00022741"/>
    </source>
</evidence>
<dbReference type="InterPro" id="IPR004586">
    <property type="entry name" value="RecB"/>
</dbReference>
<evidence type="ECO:0000313" key="19">
    <source>
        <dbReference type="EMBL" id="TCM70929.1"/>
    </source>
</evidence>
<evidence type="ECO:0000256" key="7">
    <source>
        <dbReference type="ARBA" id="ARBA00022839"/>
    </source>
</evidence>
<accession>A0A4R1Y3P1</accession>
<dbReference type="Pfam" id="PF13361">
    <property type="entry name" value="UvrD_C"/>
    <property type="match status" value="1"/>
</dbReference>
<keyword evidence="11 15" id="KW-0234">DNA repair</keyword>
<organism evidence="19 20">
    <name type="scientific">Acinetobacter calcoaceticus</name>
    <dbReference type="NCBI Taxonomy" id="471"/>
    <lineage>
        <taxon>Bacteria</taxon>
        <taxon>Pseudomonadati</taxon>
        <taxon>Pseudomonadota</taxon>
        <taxon>Gammaproteobacteria</taxon>
        <taxon>Moraxellales</taxon>
        <taxon>Moraxellaceae</taxon>
        <taxon>Acinetobacter</taxon>
        <taxon>Acinetobacter calcoaceticus/baumannii complex</taxon>
    </lineage>
</organism>
<dbReference type="EMBL" id="SLVJ01000001">
    <property type="protein sequence ID" value="TCM70929.1"/>
    <property type="molecule type" value="Genomic_DNA"/>
</dbReference>
<comment type="domain">
    <text evidence="15">The N-terminal DNA-binding domain is a ssDNA-dependent ATPase and has ATP-dependent 3'-5' helicase function. This domain interacts with RecC.</text>
</comment>
<feature type="binding site" evidence="16">
    <location>
        <begin position="24"/>
        <end position="31"/>
    </location>
    <ligand>
        <name>ATP</name>
        <dbReference type="ChEBI" id="CHEBI:30616"/>
    </ligand>
</feature>
<dbReference type="GO" id="GO:0005524">
    <property type="term" value="F:ATP binding"/>
    <property type="evidence" value="ECO:0007669"/>
    <property type="project" value="UniProtKB-UniRule"/>
</dbReference>
<dbReference type="Pfam" id="PF00580">
    <property type="entry name" value="UvrD-helicase"/>
    <property type="match status" value="1"/>
</dbReference>
<dbReference type="GO" id="GO:0000724">
    <property type="term" value="P:double-strand break repair via homologous recombination"/>
    <property type="evidence" value="ECO:0007669"/>
    <property type="project" value="UniProtKB-UniRule"/>
</dbReference>
<keyword evidence="10 15" id="KW-0238">DNA-binding</keyword>
<dbReference type="Gene3D" id="1.10.486.10">
    <property type="entry name" value="PCRA, domain 4"/>
    <property type="match status" value="1"/>
</dbReference>
<keyword evidence="12 15" id="KW-0413">Isomerase</keyword>
<dbReference type="InterPro" id="IPR014017">
    <property type="entry name" value="DNA_helicase_UvrD-like_C"/>
</dbReference>
<dbReference type="EC" id="3.1.11.5" evidence="15"/>
<dbReference type="OrthoDB" id="9810135at2"/>
<comment type="domain">
    <text evidence="15">The C-terminal domain has nuclease activity and interacts with RecD. It interacts with RecA, facilitating its loading onto ssDNA.</text>
</comment>
<evidence type="ECO:0000259" key="17">
    <source>
        <dbReference type="PROSITE" id="PS51198"/>
    </source>
</evidence>
<feature type="domain" description="UvrD-like helicase ATP-binding" evidence="17">
    <location>
        <begin position="3"/>
        <end position="498"/>
    </location>
</feature>
<dbReference type="GO" id="GO:0005829">
    <property type="term" value="C:cytosol"/>
    <property type="evidence" value="ECO:0007669"/>
    <property type="project" value="TreeGrafter"/>
</dbReference>
<keyword evidence="5 15" id="KW-0378">Hydrolase</keyword>
<comment type="subunit">
    <text evidence="15">Heterotrimer of RecB, RecC and RecD. All subunits contribute to DNA-binding. Interacts with RecA.</text>
</comment>
<dbReference type="PROSITE" id="PS51198">
    <property type="entry name" value="UVRD_HELICASE_ATP_BIND"/>
    <property type="match status" value="1"/>
</dbReference>
<keyword evidence="20" id="KW-1185">Reference proteome</keyword>
<dbReference type="HAMAP" id="MF_01485">
    <property type="entry name" value="RecB"/>
    <property type="match status" value="1"/>
</dbReference>
<dbReference type="GO" id="GO:0043138">
    <property type="term" value="F:3'-5' DNA helicase activity"/>
    <property type="evidence" value="ECO:0007669"/>
    <property type="project" value="UniProtKB-UniRule"/>
</dbReference>
<keyword evidence="6 15" id="KW-0347">Helicase</keyword>
<comment type="function">
    <text evidence="15">A helicase/nuclease that prepares dsDNA breaks (DSB) for recombinational DNA repair. Binds to DSBs and unwinds DNA via a highly rapid and processive ATP-dependent bidirectional helicase activity. Unwinds dsDNA until it encounters a Chi (crossover hotspot instigator) sequence from the 3' direction. Cuts ssDNA a few nucleotides 3' to the Chi site. The properties and activities of the enzyme are changed at Chi. The Chi-altered holoenzyme produces a long 3'-ssDNA overhang and facilitates RecA-binding to the ssDNA for homologous DNA recombination and repair. Holoenzyme degrades any linearized DNA that is unable to undergo homologous recombination. In the holoenzyme this subunit contributes ATPase, 3'-5' helicase, exonuclease activity and loads RecA onto ssDNA.</text>
</comment>
<feature type="domain" description="UvrD-like helicase C-terminal" evidence="18">
    <location>
        <begin position="514"/>
        <end position="784"/>
    </location>
</feature>
<dbReference type="InterPro" id="IPR000212">
    <property type="entry name" value="DNA_helicase_UvrD/REP"/>
</dbReference>
<keyword evidence="1 15" id="KW-0540">Nuclease</keyword>
<dbReference type="GO" id="GO:0016887">
    <property type="term" value="F:ATP hydrolysis activity"/>
    <property type="evidence" value="ECO:0007669"/>
    <property type="project" value="RHEA"/>
</dbReference>
<dbReference type="GO" id="GO:0003677">
    <property type="term" value="F:DNA binding"/>
    <property type="evidence" value="ECO:0007669"/>
    <property type="project" value="UniProtKB-UniRule"/>
</dbReference>
<evidence type="ECO:0000256" key="8">
    <source>
        <dbReference type="ARBA" id="ARBA00022840"/>
    </source>
</evidence>
<dbReference type="InterPro" id="IPR011604">
    <property type="entry name" value="PDDEXK-like_dom_sf"/>
</dbReference>
<evidence type="ECO:0000313" key="20">
    <source>
        <dbReference type="Proteomes" id="UP000294963"/>
    </source>
</evidence>
<gene>
    <name evidence="15" type="primary">recB</name>
    <name evidence="19" type="ORF">EC844_101203</name>
</gene>
<evidence type="ECO:0000256" key="9">
    <source>
        <dbReference type="ARBA" id="ARBA00022842"/>
    </source>
</evidence>
<evidence type="ECO:0000256" key="10">
    <source>
        <dbReference type="ARBA" id="ARBA00023125"/>
    </source>
</evidence>
<dbReference type="GO" id="GO:0009338">
    <property type="term" value="C:exodeoxyribonuclease V complex"/>
    <property type="evidence" value="ECO:0007669"/>
    <property type="project" value="TreeGrafter"/>
</dbReference>
<dbReference type="SUPFAM" id="SSF52980">
    <property type="entry name" value="Restriction endonuclease-like"/>
    <property type="match status" value="2"/>
</dbReference>